<accession>A0A0S4XL52</accession>
<proteinExistence type="predicted"/>
<dbReference type="AlphaFoldDB" id="A0A0S4XL52"/>
<protein>
    <submittedName>
        <fullName evidence="1">Uncharacterized protein</fullName>
    </submittedName>
</protein>
<name>A0A0S4XL52_9BACT</name>
<dbReference type="EMBL" id="FAXN01000013">
    <property type="protein sequence ID" value="CUV64999.1"/>
    <property type="molecule type" value="Genomic_DNA"/>
</dbReference>
<reference evidence="1" key="1">
    <citation type="submission" date="2015-11" db="EMBL/GenBank/DDBJ databases">
        <authorList>
            <person name="Zhang Y."/>
            <person name="Guo Z."/>
        </authorList>
    </citation>
    <scope>NUCLEOTIDE SEQUENCE</scope>
    <source>
        <strain evidence="1">BN30871</strain>
    </source>
</reference>
<organism evidence="1">
    <name type="scientific">Sulfurovum sp. enrichment culture clone C5</name>
    <dbReference type="NCBI Taxonomy" id="497650"/>
    <lineage>
        <taxon>Bacteria</taxon>
        <taxon>Pseudomonadati</taxon>
        <taxon>Campylobacterota</taxon>
        <taxon>Epsilonproteobacteria</taxon>
        <taxon>Campylobacterales</taxon>
        <taxon>Sulfurovaceae</taxon>
        <taxon>Sulfurovum</taxon>
        <taxon>environmental samples</taxon>
    </lineage>
</organism>
<sequence>MLDYESYNIENIMFIDFKDLNKRNGFCLQIKDILSEDINTQKIKRFVKDFSKYAEDKVKEEKVFSKDFEEEYCDIIKTGLKTLRQYAFLRAIGKEDIFLMLHNISTENDYIKDTLLYFHKHIKKSIDAEFKALFERFTFFESKRPFLHKLRTKDAEFDDYRINNVKLIITFPCADKFLDNDQIVRKIYFHTINWALNPKNTAYISMFRNKSYLKLANLCDLLWVHDQSEKYKFPDCKLWYNGQQIILNKKKMHCKVLNSKAKLYCSKNGFIAEIKDLNKEILSSSSCPFSNLTIEIDCDMEYSIWPHIL</sequence>
<evidence type="ECO:0000313" key="1">
    <source>
        <dbReference type="EMBL" id="CUV64999.1"/>
    </source>
</evidence>
<gene>
    <name evidence="1" type="ORF">BN3087_150016</name>
</gene>